<name>A0AAX4H606_9ASCO</name>
<dbReference type="RefSeq" id="XP_062876175.1">
    <property type="nucleotide sequence ID" value="XM_063020105.1"/>
</dbReference>
<dbReference type="GO" id="GO:0031144">
    <property type="term" value="P:proteasome localization"/>
    <property type="evidence" value="ECO:0007669"/>
    <property type="project" value="UniProtKB-UniRule"/>
</dbReference>
<evidence type="ECO:0000256" key="5">
    <source>
        <dbReference type="RuleBase" id="RU368013"/>
    </source>
</evidence>
<organism evidence="7 8">
    <name type="scientific">Australozyma saopauloensis</name>
    <dbReference type="NCBI Taxonomy" id="291208"/>
    <lineage>
        <taxon>Eukaryota</taxon>
        <taxon>Fungi</taxon>
        <taxon>Dikarya</taxon>
        <taxon>Ascomycota</taxon>
        <taxon>Saccharomycotina</taxon>
        <taxon>Pichiomycetes</taxon>
        <taxon>Metschnikowiaceae</taxon>
        <taxon>Australozyma</taxon>
    </lineage>
</organism>
<dbReference type="KEGG" id="asau:88172103"/>
<dbReference type="InterPro" id="IPR038422">
    <property type="entry name" value="Cut8/Sts1_sf"/>
</dbReference>
<evidence type="ECO:0000256" key="6">
    <source>
        <dbReference type="SAM" id="MobiDB-lite"/>
    </source>
</evidence>
<keyword evidence="3 5" id="KW-0653">Protein transport</keyword>
<comment type="subunit">
    <text evidence="5">Binds the proteasome.</text>
</comment>
<dbReference type="Gene3D" id="1.20.58.1590">
    <property type="entry name" value="Tethering factor for nuclear proteasome Cut8/Sts1"/>
    <property type="match status" value="1"/>
</dbReference>
<keyword evidence="5" id="KW-0813">Transport</keyword>
<comment type="subcellular location">
    <subcellularLocation>
        <location evidence="5">Cytoplasm</location>
    </subcellularLocation>
    <subcellularLocation>
        <location evidence="5">Nucleus</location>
    </subcellularLocation>
</comment>
<keyword evidence="5" id="KW-0963">Cytoplasm</keyword>
<dbReference type="GO" id="GO:0071630">
    <property type="term" value="P:nuclear protein quality control by the ubiquitin-proteasome system"/>
    <property type="evidence" value="ECO:0007669"/>
    <property type="project" value="UniProtKB-UniRule"/>
</dbReference>
<dbReference type="EMBL" id="CP138894">
    <property type="protein sequence ID" value="WPK23789.1"/>
    <property type="molecule type" value="Genomic_DNA"/>
</dbReference>
<feature type="compositionally biased region" description="Basic and acidic residues" evidence="6">
    <location>
        <begin position="1"/>
        <end position="20"/>
    </location>
</feature>
<evidence type="ECO:0000256" key="4">
    <source>
        <dbReference type="ARBA" id="ARBA00023242"/>
    </source>
</evidence>
<dbReference type="PANTHER" id="PTHR28032:SF1">
    <property type="entry name" value="FI02826P"/>
    <property type="match status" value="1"/>
</dbReference>
<sequence>MSTHADLPRWNRSLPDDNSMHKSKAGFALKNMKRRRGRDDESYAQPRQMAEFPRNKLKSIQERRIKKARTPSISGQALPVARLVEVMDYDQLRNVLEVVMAQHPEVALTIQKSAPKPSTEVTIELIKHKFAEISGHLPYKCDVESDYSYIRVKPYLTEFLNCISDFILNLLPPMESVFATSCSILNTITTLIHDLPNFSNNEYQYTREIAYQQLANLWLILLSRNHNDEDAEDKASQASLEQTLEWLKTVESMKLPEQMEKHNEQSNGKFTAVVDYIRNELGEHAPLNNSCSPGAVAPAGSIFNDLITVDYLNYSIATNTSR</sequence>
<proteinExistence type="inferred from homology"/>
<dbReference type="AlphaFoldDB" id="A0AAX4H606"/>
<comment type="similarity">
    <text evidence="1 5">Belongs to the cut8/STS1 family.</text>
</comment>
<keyword evidence="4 5" id="KW-0539">Nucleus</keyword>
<dbReference type="GO" id="GO:0031965">
    <property type="term" value="C:nuclear membrane"/>
    <property type="evidence" value="ECO:0007669"/>
    <property type="project" value="TreeGrafter"/>
</dbReference>
<evidence type="ECO:0000313" key="8">
    <source>
        <dbReference type="Proteomes" id="UP001338582"/>
    </source>
</evidence>
<evidence type="ECO:0000313" key="7">
    <source>
        <dbReference type="EMBL" id="WPK23789.1"/>
    </source>
</evidence>
<evidence type="ECO:0000256" key="1">
    <source>
        <dbReference type="ARBA" id="ARBA00006199"/>
    </source>
</evidence>
<gene>
    <name evidence="7" type="ORF">PUMCH_001035</name>
</gene>
<keyword evidence="8" id="KW-1185">Reference proteome</keyword>
<dbReference type="Proteomes" id="UP001338582">
    <property type="component" value="Chromosome 1"/>
</dbReference>
<feature type="region of interest" description="Disordered" evidence="6">
    <location>
        <begin position="1"/>
        <end position="45"/>
    </location>
</feature>
<evidence type="ECO:0000256" key="3">
    <source>
        <dbReference type="ARBA" id="ARBA00022927"/>
    </source>
</evidence>
<accession>A0AAX4H606</accession>
<protein>
    <recommendedName>
        <fullName evidence="2 5">Tethering factor for nuclear proteasome STS1</fullName>
    </recommendedName>
</protein>
<dbReference type="GeneID" id="88172103"/>
<dbReference type="GO" id="GO:0015031">
    <property type="term" value="P:protein transport"/>
    <property type="evidence" value="ECO:0007669"/>
    <property type="project" value="UniProtKB-UniRule"/>
</dbReference>
<dbReference type="InterPro" id="IPR013868">
    <property type="entry name" value="Cut8/Sts1_fam"/>
</dbReference>
<comment type="function">
    <text evidence="5">Involved in ubiquitin-mediated protein degradation. Regulatory factor in the ubiquitin/proteasome pathway that controls the turnover of proteasome substrates. Targets proteasomes to the nucleus and facilitates the degradation of nuclear proteins.</text>
</comment>
<evidence type="ECO:0000256" key="2">
    <source>
        <dbReference type="ARBA" id="ARBA00016204"/>
    </source>
</evidence>
<dbReference type="PANTHER" id="PTHR28032">
    <property type="entry name" value="FI02826P"/>
    <property type="match status" value="1"/>
</dbReference>
<reference evidence="7 8" key="1">
    <citation type="submission" date="2023-10" db="EMBL/GenBank/DDBJ databases">
        <title>Draft Genome Sequence of Candida saopaulonensis from a very Premature Infant with Sepsis.</title>
        <authorList>
            <person name="Ning Y."/>
            <person name="Dai R."/>
            <person name="Xiao M."/>
            <person name="Xu Y."/>
            <person name="Yan Q."/>
            <person name="Zhang L."/>
        </authorList>
    </citation>
    <scope>NUCLEOTIDE SEQUENCE [LARGE SCALE GENOMIC DNA]</scope>
    <source>
        <strain evidence="7 8">19XY460</strain>
    </source>
</reference>
<dbReference type="Pfam" id="PF08559">
    <property type="entry name" value="Cut8"/>
    <property type="match status" value="1"/>
</dbReference>
<dbReference type="GO" id="GO:0070628">
    <property type="term" value="F:proteasome binding"/>
    <property type="evidence" value="ECO:0007669"/>
    <property type="project" value="TreeGrafter"/>
</dbReference>
<dbReference type="GO" id="GO:0005737">
    <property type="term" value="C:cytoplasm"/>
    <property type="evidence" value="ECO:0007669"/>
    <property type="project" value="UniProtKB-SubCell"/>
</dbReference>